<organism evidence="1">
    <name type="scientific">Anopheles braziliensis</name>
    <dbReference type="NCBI Taxonomy" id="58242"/>
    <lineage>
        <taxon>Eukaryota</taxon>
        <taxon>Metazoa</taxon>
        <taxon>Ecdysozoa</taxon>
        <taxon>Arthropoda</taxon>
        <taxon>Hexapoda</taxon>
        <taxon>Insecta</taxon>
        <taxon>Pterygota</taxon>
        <taxon>Neoptera</taxon>
        <taxon>Endopterygota</taxon>
        <taxon>Diptera</taxon>
        <taxon>Nematocera</taxon>
        <taxon>Culicoidea</taxon>
        <taxon>Culicidae</taxon>
        <taxon>Anophelinae</taxon>
        <taxon>Anopheles</taxon>
    </lineage>
</organism>
<dbReference type="AlphaFoldDB" id="A0A2M3ZR73"/>
<proteinExistence type="predicted"/>
<sequence>MRPVNRSAILSVVAVLVPLLPAALVVRRGHINRHRCHWRVAEARVTTPAKRTSSRAFHRRKFSLQRSIIRI</sequence>
<evidence type="ECO:0000313" key="1">
    <source>
        <dbReference type="EMBL" id="MBW31051.1"/>
    </source>
</evidence>
<reference evidence="1" key="1">
    <citation type="submission" date="2018-01" db="EMBL/GenBank/DDBJ databases">
        <title>An insight into the sialome of Amazonian anophelines.</title>
        <authorList>
            <person name="Ribeiro J.M."/>
            <person name="Scarpassa V."/>
            <person name="Calvo E."/>
        </authorList>
    </citation>
    <scope>NUCLEOTIDE SEQUENCE</scope>
    <source>
        <tissue evidence="1">Salivary glands</tissue>
    </source>
</reference>
<protein>
    <submittedName>
        <fullName evidence="1">Putative secreted peptide</fullName>
    </submittedName>
</protein>
<accession>A0A2M3ZR73</accession>
<dbReference type="EMBL" id="GGFM01010300">
    <property type="protein sequence ID" value="MBW31051.1"/>
    <property type="molecule type" value="Transcribed_RNA"/>
</dbReference>
<name>A0A2M3ZR73_9DIPT</name>